<keyword evidence="1" id="KW-0472">Membrane</keyword>
<feature type="transmembrane region" description="Helical" evidence="1">
    <location>
        <begin position="12"/>
        <end position="30"/>
    </location>
</feature>
<gene>
    <name evidence="2" type="ORF">DTO96_101084</name>
</gene>
<keyword evidence="3" id="KW-1185">Reference proteome</keyword>
<evidence type="ECO:0000313" key="2">
    <source>
        <dbReference type="EMBL" id="AXF85354.1"/>
    </source>
</evidence>
<accession>A0A345DAG6</accession>
<dbReference type="Pfam" id="PF10981">
    <property type="entry name" value="DUF2788"/>
    <property type="match status" value="1"/>
</dbReference>
<dbReference type="OrthoDB" id="5625617at2"/>
<keyword evidence="1" id="KW-0812">Transmembrane</keyword>
<dbReference type="RefSeq" id="WP_114562560.1">
    <property type="nucleotide sequence ID" value="NZ_CP031124.1"/>
</dbReference>
<evidence type="ECO:0000313" key="3">
    <source>
        <dbReference type="Proteomes" id="UP000252182"/>
    </source>
</evidence>
<feature type="transmembrane region" description="Helical" evidence="1">
    <location>
        <begin position="42"/>
        <end position="64"/>
    </location>
</feature>
<name>A0A345DAG6_9BURK</name>
<dbReference type="EMBL" id="CP031124">
    <property type="protein sequence ID" value="AXF85354.1"/>
    <property type="molecule type" value="Genomic_DNA"/>
</dbReference>
<sequence length="66" mass="7173">MTEAQFSEWGFYVGVGGLCALMVFIVFKLARDSKAGRFGTMILLLGLVLGVFGFLLKGILSLILDK</sequence>
<reference evidence="3" key="1">
    <citation type="submission" date="2018-07" db="EMBL/GenBank/DDBJ databases">
        <authorList>
            <person name="Kim H."/>
        </authorList>
    </citation>
    <scope>NUCLEOTIDE SEQUENCE [LARGE SCALE GENOMIC DNA]</scope>
    <source>
        <strain evidence="3">F02</strain>
    </source>
</reference>
<protein>
    <recommendedName>
        <fullName evidence="4">DUF2788 domain-containing protein</fullName>
    </recommendedName>
</protein>
<proteinExistence type="predicted"/>
<dbReference type="InterPro" id="IPR021249">
    <property type="entry name" value="DUF2788"/>
</dbReference>
<dbReference type="KEGG" id="hyf:DTO96_101084"/>
<dbReference type="Proteomes" id="UP000252182">
    <property type="component" value="Chromosome"/>
</dbReference>
<dbReference type="AlphaFoldDB" id="A0A345DAG6"/>
<keyword evidence="1" id="KW-1133">Transmembrane helix</keyword>
<evidence type="ECO:0000256" key="1">
    <source>
        <dbReference type="SAM" id="Phobius"/>
    </source>
</evidence>
<evidence type="ECO:0008006" key="4">
    <source>
        <dbReference type="Google" id="ProtNLM"/>
    </source>
</evidence>
<organism evidence="2 3">
    <name type="scientific">Ephemeroptericola cinctiostellae</name>
    <dbReference type="NCBI Taxonomy" id="2268024"/>
    <lineage>
        <taxon>Bacteria</taxon>
        <taxon>Pseudomonadati</taxon>
        <taxon>Pseudomonadota</taxon>
        <taxon>Betaproteobacteria</taxon>
        <taxon>Burkholderiales</taxon>
        <taxon>Burkholderiaceae</taxon>
        <taxon>Ephemeroptericola</taxon>
    </lineage>
</organism>